<keyword evidence="2" id="KW-1185">Reference proteome</keyword>
<name>A0A4R1AWL7_9BACI</name>
<evidence type="ECO:0000313" key="2">
    <source>
        <dbReference type="Proteomes" id="UP000293846"/>
    </source>
</evidence>
<dbReference type="InterPro" id="IPR049254">
    <property type="entry name" value="Phage_tail_terminator"/>
</dbReference>
<organism evidence="1 2">
    <name type="scientific">Cytobacillus praedii</name>
    <dbReference type="NCBI Taxonomy" id="1742358"/>
    <lineage>
        <taxon>Bacteria</taxon>
        <taxon>Bacillati</taxon>
        <taxon>Bacillota</taxon>
        <taxon>Bacilli</taxon>
        <taxon>Bacillales</taxon>
        <taxon>Bacillaceae</taxon>
        <taxon>Cytobacillus</taxon>
    </lineage>
</organism>
<dbReference type="OrthoDB" id="2063617at2"/>
<reference evidence="1 2" key="1">
    <citation type="submission" date="2019-03" db="EMBL/GenBank/DDBJ databases">
        <authorList>
            <person name="Jensen L."/>
            <person name="Storgaard J."/>
            <person name="Sulaj E."/>
            <person name="Schramm A."/>
            <person name="Marshall I.P.G."/>
        </authorList>
    </citation>
    <scope>NUCLEOTIDE SEQUENCE [LARGE SCALE GENOMIC DNA]</scope>
    <source>
        <strain evidence="1 2">2017H2G3</strain>
    </source>
</reference>
<evidence type="ECO:0000313" key="1">
    <source>
        <dbReference type="EMBL" id="TCJ01495.1"/>
    </source>
</evidence>
<gene>
    <name evidence="1" type="ORF">E0Y62_23760</name>
</gene>
<dbReference type="Proteomes" id="UP000293846">
    <property type="component" value="Unassembled WGS sequence"/>
</dbReference>
<dbReference type="AlphaFoldDB" id="A0A4R1AWL7"/>
<protein>
    <recommendedName>
        <fullName evidence="3">DUF2294 family protein</fullName>
    </recommendedName>
</protein>
<sequence>MVNNLKSLIIQQIKRVFGNVKVYDEPVKQGLVTPAFLVLIFNSLQERKLAKQVSRTISINVSYFPKTKDIRSECDDVFQTFQDEFRYISKKYHIHSLEGTVEDDVLIITFNVNVLLQELVEETKMQTLGGVNIDNKD</sequence>
<dbReference type="Pfam" id="PF20765">
    <property type="entry name" value="Phage_tail_terminator_8"/>
    <property type="match status" value="1"/>
</dbReference>
<evidence type="ECO:0008006" key="3">
    <source>
        <dbReference type="Google" id="ProtNLM"/>
    </source>
</evidence>
<accession>A0A4R1AWL7</accession>
<dbReference type="EMBL" id="SJTH01000060">
    <property type="protein sequence ID" value="TCJ01495.1"/>
    <property type="molecule type" value="Genomic_DNA"/>
</dbReference>
<proteinExistence type="predicted"/>
<dbReference type="RefSeq" id="WP_131238707.1">
    <property type="nucleotide sequence ID" value="NZ_SJTH01000060.1"/>
</dbReference>
<comment type="caution">
    <text evidence="1">The sequence shown here is derived from an EMBL/GenBank/DDBJ whole genome shotgun (WGS) entry which is preliminary data.</text>
</comment>